<feature type="signal peptide" evidence="1">
    <location>
        <begin position="1"/>
        <end position="19"/>
    </location>
</feature>
<evidence type="ECO:0000256" key="1">
    <source>
        <dbReference type="SAM" id="SignalP"/>
    </source>
</evidence>
<dbReference type="InterPro" id="IPR011041">
    <property type="entry name" value="Quinoprot_gluc/sorb_DH_b-prop"/>
</dbReference>
<dbReference type="EMBL" id="VFPP01000001">
    <property type="protein sequence ID" value="TQM81225.1"/>
    <property type="molecule type" value="Genomic_DNA"/>
</dbReference>
<sequence length="383" mass="39711">MLGDMRRFFGFAAVLAACAACSTGGSGDSDGSGGDAPSTTTSAGLAVEVVASGLSHPWDVGFLPDGRLLVPQRPGRISLVEGGRVTDVEADLGDVAARGEGGLMSLVVHPDFATSRRFTTCFNTSTDVRLVTWELDGTRATRVKDPLLAGLPTAASGRHSGCRMALDRDGDLLVGTGDTARGDVPQDRASLGGKVLRVDLATGEGVPGNPFGDRIYTYGHRNVQGVAVRPDGVVFTAEHGPSVDDEVNVVRPGGNYGWDPSRGGTVGGYDEDVPMTDLERFPDAVPAVWSSGRPTEAICDAAFLVGEQWGPLNGVLAVTALKGAKLLLFTVTQEGGVHSVSIPPELDGTHGRLRGAETAPDGSLYVTTSNGTDDKILRLTPSS</sequence>
<evidence type="ECO:0000259" key="2">
    <source>
        <dbReference type="Pfam" id="PF07995"/>
    </source>
</evidence>
<dbReference type="Pfam" id="PF07995">
    <property type="entry name" value="GSDH"/>
    <property type="match status" value="1"/>
</dbReference>
<feature type="domain" description="Glucose/Sorbosone dehydrogenase" evidence="2">
    <location>
        <begin position="54"/>
        <end position="372"/>
    </location>
</feature>
<proteinExistence type="predicted"/>
<evidence type="ECO:0000313" key="3">
    <source>
        <dbReference type="EMBL" id="TQM81225.1"/>
    </source>
</evidence>
<dbReference type="PANTHER" id="PTHR19328">
    <property type="entry name" value="HEDGEHOG-INTERACTING PROTEIN"/>
    <property type="match status" value="1"/>
</dbReference>
<evidence type="ECO:0000313" key="4">
    <source>
        <dbReference type="Proteomes" id="UP000316628"/>
    </source>
</evidence>
<dbReference type="InterPro" id="IPR012938">
    <property type="entry name" value="Glc/Sorbosone_DH"/>
</dbReference>
<keyword evidence="1" id="KW-0732">Signal</keyword>
<dbReference type="PROSITE" id="PS51257">
    <property type="entry name" value="PROKAR_LIPOPROTEIN"/>
    <property type="match status" value="1"/>
</dbReference>
<comment type="caution">
    <text evidence="3">The sequence shown here is derived from an EMBL/GenBank/DDBJ whole genome shotgun (WGS) entry which is preliminary data.</text>
</comment>
<accession>A0A543JEE4</accession>
<protein>
    <submittedName>
        <fullName evidence="3">Glucose/arabinose dehydrogenase</fullName>
    </submittedName>
</protein>
<dbReference type="AlphaFoldDB" id="A0A543JEE4"/>
<name>A0A543JEE4_9PSEU</name>
<dbReference type="SUPFAM" id="SSF50952">
    <property type="entry name" value="Soluble quinoprotein glucose dehydrogenase"/>
    <property type="match status" value="1"/>
</dbReference>
<feature type="chain" id="PRO_5021725222" evidence="1">
    <location>
        <begin position="20"/>
        <end position="383"/>
    </location>
</feature>
<keyword evidence="4" id="KW-1185">Reference proteome</keyword>
<dbReference type="PANTHER" id="PTHR19328:SF13">
    <property type="entry name" value="HIPL1 PROTEIN"/>
    <property type="match status" value="1"/>
</dbReference>
<gene>
    <name evidence="3" type="ORF">FHX81_3587</name>
</gene>
<dbReference type="Proteomes" id="UP000316628">
    <property type="component" value="Unassembled WGS sequence"/>
</dbReference>
<dbReference type="Gene3D" id="2.120.10.30">
    <property type="entry name" value="TolB, C-terminal domain"/>
    <property type="match status" value="1"/>
</dbReference>
<organism evidence="3 4">
    <name type="scientific">Saccharothrix saharensis</name>
    <dbReference type="NCBI Taxonomy" id="571190"/>
    <lineage>
        <taxon>Bacteria</taxon>
        <taxon>Bacillati</taxon>
        <taxon>Actinomycetota</taxon>
        <taxon>Actinomycetes</taxon>
        <taxon>Pseudonocardiales</taxon>
        <taxon>Pseudonocardiaceae</taxon>
        <taxon>Saccharothrix</taxon>
    </lineage>
</organism>
<reference evidence="3 4" key="1">
    <citation type="submission" date="2019-06" db="EMBL/GenBank/DDBJ databases">
        <title>Sequencing the genomes of 1000 actinobacteria strains.</title>
        <authorList>
            <person name="Klenk H.-P."/>
        </authorList>
    </citation>
    <scope>NUCLEOTIDE SEQUENCE [LARGE SCALE GENOMIC DNA]</scope>
    <source>
        <strain evidence="3 4">DSM 45456</strain>
    </source>
</reference>
<dbReference type="InterPro" id="IPR011042">
    <property type="entry name" value="6-blade_b-propeller_TolB-like"/>
</dbReference>